<dbReference type="Pfam" id="PF13730">
    <property type="entry name" value="HTH_36"/>
    <property type="match status" value="1"/>
</dbReference>
<evidence type="ECO:0000313" key="2">
    <source>
        <dbReference type="EMBL" id="TDK38593.1"/>
    </source>
</evidence>
<evidence type="ECO:0000256" key="1">
    <source>
        <dbReference type="SAM" id="MobiDB-lite"/>
    </source>
</evidence>
<dbReference type="AlphaFoldDB" id="A0A4R5ULA8"/>
<feature type="region of interest" description="Disordered" evidence="1">
    <location>
        <begin position="166"/>
        <end position="203"/>
    </location>
</feature>
<dbReference type="Gene3D" id="1.10.10.10">
    <property type="entry name" value="Winged helix-like DNA-binding domain superfamily/Winged helix DNA-binding domain"/>
    <property type="match status" value="1"/>
</dbReference>
<reference evidence="2 3" key="1">
    <citation type="submission" date="2019-03" db="EMBL/GenBank/DDBJ databases">
        <title>Rhizobium sp. nov., an bacterium isolated from biocrust in Mu Us Desert.</title>
        <authorList>
            <person name="Lixiong L."/>
        </authorList>
    </citation>
    <scope>NUCLEOTIDE SEQUENCE [LARGE SCALE GENOMIC DNA]</scope>
    <source>
        <strain evidence="2 3">SPY-1</strain>
    </source>
</reference>
<evidence type="ECO:0000313" key="3">
    <source>
        <dbReference type="Proteomes" id="UP000295238"/>
    </source>
</evidence>
<accession>A0A4R5ULA8</accession>
<gene>
    <name evidence="2" type="ORF">E2F50_00055</name>
</gene>
<name>A0A4R5ULA8_9HYPH</name>
<dbReference type="Proteomes" id="UP000295238">
    <property type="component" value="Unassembled WGS sequence"/>
</dbReference>
<organism evidence="2 3">
    <name type="scientific">Rhizobium deserti</name>
    <dbReference type="NCBI Taxonomy" id="2547961"/>
    <lineage>
        <taxon>Bacteria</taxon>
        <taxon>Pseudomonadati</taxon>
        <taxon>Pseudomonadota</taxon>
        <taxon>Alphaproteobacteria</taxon>
        <taxon>Hyphomicrobiales</taxon>
        <taxon>Rhizobiaceae</taxon>
        <taxon>Rhizobium/Agrobacterium group</taxon>
        <taxon>Rhizobium</taxon>
    </lineage>
</organism>
<dbReference type="EMBL" id="SMTL01000001">
    <property type="protein sequence ID" value="TDK38593.1"/>
    <property type="molecule type" value="Genomic_DNA"/>
</dbReference>
<sequence>MFSIFGVSFTMPIPSKYCAEFRSPWRFSKPTRSNMLAQNEKAGGRLRAAPTGNHSADTKKIPDADAEGKTTRKVDLRIAFRKRLLQVRMSGACFQVALCLSDVFADNETLECFPSYAAISKHTGLSTRAIQDAILTLKNKGFVATKRRGFSTSLLYALQVPYPADSRVEDEKKGEPVSGSFSCSYPADSRGEEHGNLPPNKTAELDWMSKTEDQVLPSCPPADVVAQCAPPLDLGHSSLDLAQPATVVGHGQPSDDLGKREEKTIRAPANPRDRVTQIQELKPGISVADAKEIAEWWQQYPRTLSEIESRFARELGAVL</sequence>
<proteinExistence type="predicted"/>
<feature type="region of interest" description="Disordered" evidence="1">
    <location>
        <begin position="41"/>
        <end position="63"/>
    </location>
</feature>
<comment type="caution">
    <text evidence="2">The sequence shown here is derived from an EMBL/GenBank/DDBJ whole genome shotgun (WGS) entry which is preliminary data.</text>
</comment>
<keyword evidence="3" id="KW-1185">Reference proteome</keyword>
<protein>
    <submittedName>
        <fullName evidence="2">Helix-turn-helix domain-containing protein</fullName>
    </submittedName>
</protein>
<feature type="compositionally biased region" description="Basic and acidic residues" evidence="1">
    <location>
        <begin position="166"/>
        <end position="175"/>
    </location>
</feature>
<dbReference type="InterPro" id="IPR036388">
    <property type="entry name" value="WH-like_DNA-bd_sf"/>
</dbReference>